<evidence type="ECO:0000313" key="2">
    <source>
        <dbReference type="Proteomes" id="UP000243217"/>
    </source>
</evidence>
<protein>
    <submittedName>
        <fullName evidence="1">Crinkler (CRN) family protein</fullName>
    </submittedName>
</protein>
<dbReference type="OrthoDB" id="2308321at2759"/>
<accession>A0A1V9ZHN4</accession>
<dbReference type="Proteomes" id="UP000243217">
    <property type="component" value="Unassembled WGS sequence"/>
</dbReference>
<dbReference type="AlphaFoldDB" id="A0A1V9ZHN4"/>
<proteinExistence type="predicted"/>
<sequence length="121" mass="14028">MKQTLQLRQYIIQTNELEDTLIEKYSWIANVAKDNTVQKAVYLNYINDNLKSLLDTGLYRVEDVAQDGKLLTLSHPRLPFNVKGTTDVLIVKRHDEKPPSKLFGVCLTIELKKEIKDKNFH</sequence>
<comment type="caution">
    <text evidence="1">The sequence shown here is derived from an EMBL/GenBank/DDBJ whole genome shotgun (WGS) entry which is preliminary data.</text>
</comment>
<reference evidence="1 2" key="1">
    <citation type="journal article" date="2014" name="Genome Biol. Evol.">
        <title>The secreted proteins of Achlya hypogyna and Thraustotheca clavata identify the ancestral oomycete secretome and reveal gene acquisitions by horizontal gene transfer.</title>
        <authorList>
            <person name="Misner I."/>
            <person name="Blouin N."/>
            <person name="Leonard G."/>
            <person name="Richards T.A."/>
            <person name="Lane C.E."/>
        </authorList>
    </citation>
    <scope>NUCLEOTIDE SEQUENCE [LARGE SCALE GENOMIC DNA]</scope>
    <source>
        <strain evidence="1 2">ATCC 34112</strain>
    </source>
</reference>
<keyword evidence="2" id="KW-1185">Reference proteome</keyword>
<dbReference type="EMBL" id="JNBS01001914">
    <property type="protein sequence ID" value="OQR97411.1"/>
    <property type="molecule type" value="Genomic_DNA"/>
</dbReference>
<evidence type="ECO:0000313" key="1">
    <source>
        <dbReference type="EMBL" id="OQR97411.1"/>
    </source>
</evidence>
<organism evidence="1 2">
    <name type="scientific">Thraustotheca clavata</name>
    <dbReference type="NCBI Taxonomy" id="74557"/>
    <lineage>
        <taxon>Eukaryota</taxon>
        <taxon>Sar</taxon>
        <taxon>Stramenopiles</taxon>
        <taxon>Oomycota</taxon>
        <taxon>Saprolegniomycetes</taxon>
        <taxon>Saprolegniales</taxon>
        <taxon>Achlyaceae</taxon>
        <taxon>Thraustotheca</taxon>
    </lineage>
</organism>
<gene>
    <name evidence="1" type="ORF">THRCLA_21938</name>
</gene>
<name>A0A1V9ZHN4_9STRA</name>